<keyword evidence="2" id="KW-1003">Cell membrane</keyword>
<feature type="transmembrane region" description="Helical" evidence="7">
    <location>
        <begin position="249"/>
        <end position="272"/>
    </location>
</feature>
<sequence>MSKRPLCVLAAGFLLIQVFRLWQMEPEPEQALLRQLGEEGSTILCSGTVQRWEERGDGTLCYELISVSKDLTDLKDSMESIDSEDLVDSPASISDVANLDVILNDSNSNDFISKASDQKQISNKQLGLNWKLLVYDKESREHFPVGSRVQIQGTLRYFDRAVNPGMFDSRAFYRRKGIAAMFFAEKIEKVPERMQTSELSETLCRFRTAWKKMLYRGMDEKHAATVAAILLGEKSGMDPDVKEEFQLGGIGHILAISSLHMSLLGIGLYQFLRKRGLPFWSAGLVGSSFLGLYVLMVGIGVSTTRALVMYLVKIGAEITGRTYDGWTALFLAAAIVTGIQPLYFTDSGFWLSFGAISGILLWQEIGKNLLENRVNGITMWAGFTGVAVQIFLLPIQLFYQYEVSGYSILLNAVVIPLMPVLLGSALLGSLFLAGGSLPVTGKMVWGAGRGILKGTEVLLECYRRLCQITLKMPGARIVTGKPQIWKMAGYYLLVFLGVWIAIKRKGRRKQRRKREKRRGKTKLHRVPGKEKKSDGGRKKKIAGMTLAIMLAFLLLLLPESKKKGLEMVMLDVGQGDGIAIHFPDGKNLLVDGGSLDVEDLAKYRLEPYLKSRGISRLDYVFVTHGDQDHISGIVQMMERVDRGVKIENLVVPIRDVWEEQLEELVSLAKTKKIRVVEMKEEQILAFSGGTIRCLQPGEMEYPEPGNAASMVLQLSYGKFDLLLTGDVEGEGERMLTEKLASEKEKRVKQKEGQRENEERSGIGEIEVLKVAHHGSKNSTSEEFLSVVQPECALLSAGKKNRYGHPHEETINRLAEEGVTKFCTVEMGAIRIRTDGEKYQICGLCGQKETDIIGIKYTGHR</sequence>
<feature type="transmembrane region" description="Helical" evidence="7">
    <location>
        <begin position="408"/>
        <end position="433"/>
    </location>
</feature>
<feature type="transmembrane region" description="Helical" evidence="7">
    <location>
        <begin position="541"/>
        <end position="558"/>
    </location>
</feature>
<keyword evidence="3 7" id="KW-0812">Transmembrane</keyword>
<dbReference type="NCBIfam" id="TIGR00360">
    <property type="entry name" value="ComEC_N-term"/>
    <property type="match status" value="1"/>
</dbReference>
<accession>A0A391P3J5</accession>
<dbReference type="Proteomes" id="UP000265643">
    <property type="component" value="Unassembled WGS sequence"/>
</dbReference>
<gene>
    <name evidence="9" type="ORF">KGMB01110_25910</name>
</gene>
<reference evidence="10" key="1">
    <citation type="submission" date="2018-09" db="EMBL/GenBank/DDBJ databases">
        <title>Draft Genome Sequence of Mediterraneibacter sp. KCTC 15684.</title>
        <authorList>
            <person name="Kim J.S."/>
            <person name="Han K.I."/>
            <person name="Suh M.K."/>
            <person name="Lee K.C."/>
            <person name="Eom M.K."/>
            <person name="Lee J.H."/>
            <person name="Park S.H."/>
            <person name="Kang S.W."/>
            <person name="Park J.E."/>
            <person name="Oh B.S."/>
            <person name="Yu S.Y."/>
            <person name="Choi S.H."/>
            <person name="Lee D.H."/>
            <person name="Yoon H."/>
            <person name="Kim B."/>
            <person name="Yang S.J."/>
            <person name="Lee J.S."/>
        </authorList>
    </citation>
    <scope>NUCLEOTIDE SEQUENCE [LARGE SCALE GENOMIC DNA]</scope>
    <source>
        <strain evidence="10">KCTC 15684</strain>
    </source>
</reference>
<dbReference type="PANTHER" id="PTHR30619">
    <property type="entry name" value="DNA INTERNALIZATION/COMPETENCE PROTEIN COMEC/REC2"/>
    <property type="match status" value="1"/>
</dbReference>
<comment type="subcellular location">
    <subcellularLocation>
        <location evidence="1">Cell membrane</location>
        <topology evidence="1">Multi-pass membrane protein</topology>
    </subcellularLocation>
</comment>
<comment type="caution">
    <text evidence="9">The sequence shown here is derived from an EMBL/GenBank/DDBJ whole genome shotgun (WGS) entry which is preliminary data.</text>
</comment>
<dbReference type="Pfam" id="PF03772">
    <property type="entry name" value="Competence"/>
    <property type="match status" value="1"/>
</dbReference>
<feature type="region of interest" description="Disordered" evidence="6">
    <location>
        <begin position="739"/>
        <end position="759"/>
    </location>
</feature>
<evidence type="ECO:0000259" key="8">
    <source>
        <dbReference type="SMART" id="SM00849"/>
    </source>
</evidence>
<feature type="region of interest" description="Disordered" evidence="6">
    <location>
        <begin position="509"/>
        <end position="538"/>
    </location>
</feature>
<feature type="domain" description="Metallo-beta-lactamase" evidence="8">
    <location>
        <begin position="574"/>
        <end position="772"/>
    </location>
</feature>
<feature type="transmembrane region" description="Helical" evidence="7">
    <location>
        <begin position="484"/>
        <end position="502"/>
    </location>
</feature>
<evidence type="ECO:0000313" key="9">
    <source>
        <dbReference type="EMBL" id="GCA68155.1"/>
    </source>
</evidence>
<dbReference type="SMART" id="SM00849">
    <property type="entry name" value="Lactamase_B"/>
    <property type="match status" value="1"/>
</dbReference>
<feature type="compositionally biased region" description="Basic residues" evidence="6">
    <location>
        <begin position="509"/>
        <end position="526"/>
    </location>
</feature>
<dbReference type="GO" id="GO:0005886">
    <property type="term" value="C:plasma membrane"/>
    <property type="evidence" value="ECO:0007669"/>
    <property type="project" value="UniProtKB-SubCell"/>
</dbReference>
<dbReference type="AlphaFoldDB" id="A0A391P3J5"/>
<feature type="transmembrane region" description="Helical" evidence="7">
    <location>
        <begin position="279"/>
        <end position="303"/>
    </location>
</feature>
<evidence type="ECO:0000313" key="10">
    <source>
        <dbReference type="Proteomes" id="UP000265643"/>
    </source>
</evidence>
<dbReference type="InterPro" id="IPR036866">
    <property type="entry name" value="RibonucZ/Hydroxyglut_hydro"/>
</dbReference>
<dbReference type="PANTHER" id="PTHR30619:SF1">
    <property type="entry name" value="RECOMBINATION PROTEIN 2"/>
    <property type="match status" value="1"/>
</dbReference>
<evidence type="ECO:0000256" key="4">
    <source>
        <dbReference type="ARBA" id="ARBA00022989"/>
    </source>
</evidence>
<evidence type="ECO:0000256" key="6">
    <source>
        <dbReference type="SAM" id="MobiDB-lite"/>
    </source>
</evidence>
<organism evidence="9 10">
    <name type="scientific">Mediterraneibacter butyricigenes</name>
    <dbReference type="NCBI Taxonomy" id="2316025"/>
    <lineage>
        <taxon>Bacteria</taxon>
        <taxon>Bacillati</taxon>
        <taxon>Bacillota</taxon>
        <taxon>Clostridia</taxon>
        <taxon>Lachnospirales</taxon>
        <taxon>Lachnospiraceae</taxon>
        <taxon>Mediterraneibacter</taxon>
    </lineage>
</organism>
<keyword evidence="10" id="KW-1185">Reference proteome</keyword>
<dbReference type="Pfam" id="PF00753">
    <property type="entry name" value="Lactamase_B"/>
    <property type="match status" value="1"/>
</dbReference>
<dbReference type="Pfam" id="PF13567">
    <property type="entry name" value="DUF4131"/>
    <property type="match status" value="1"/>
</dbReference>
<feature type="transmembrane region" description="Helical" evidence="7">
    <location>
        <begin position="377"/>
        <end position="399"/>
    </location>
</feature>
<name>A0A391P3J5_9FIRM</name>
<keyword evidence="4 7" id="KW-1133">Transmembrane helix</keyword>
<protein>
    <recommendedName>
        <fullName evidence="8">Metallo-beta-lactamase domain-containing protein</fullName>
    </recommendedName>
</protein>
<evidence type="ECO:0000256" key="2">
    <source>
        <dbReference type="ARBA" id="ARBA00022475"/>
    </source>
</evidence>
<dbReference type="CDD" id="cd07731">
    <property type="entry name" value="ComA-like_MBL-fold"/>
    <property type="match status" value="1"/>
</dbReference>
<keyword evidence="5 7" id="KW-0472">Membrane</keyword>
<evidence type="ECO:0000256" key="3">
    <source>
        <dbReference type="ARBA" id="ARBA00022692"/>
    </source>
</evidence>
<dbReference type="SUPFAM" id="SSF56281">
    <property type="entry name" value="Metallo-hydrolase/oxidoreductase"/>
    <property type="match status" value="1"/>
</dbReference>
<proteinExistence type="predicted"/>
<dbReference type="EMBL" id="BHGK01000001">
    <property type="protein sequence ID" value="GCA68155.1"/>
    <property type="molecule type" value="Genomic_DNA"/>
</dbReference>
<dbReference type="InterPro" id="IPR052159">
    <property type="entry name" value="Competence_DNA_uptake"/>
</dbReference>
<dbReference type="InterPro" id="IPR004477">
    <property type="entry name" value="ComEC_N"/>
</dbReference>
<dbReference type="Gene3D" id="3.60.15.10">
    <property type="entry name" value="Ribonuclease Z/Hydroxyacylglutathione hydrolase-like"/>
    <property type="match status" value="1"/>
</dbReference>
<evidence type="ECO:0000256" key="1">
    <source>
        <dbReference type="ARBA" id="ARBA00004651"/>
    </source>
</evidence>
<dbReference type="InterPro" id="IPR001279">
    <property type="entry name" value="Metallo-B-lactamas"/>
</dbReference>
<dbReference type="InterPro" id="IPR035681">
    <property type="entry name" value="ComA-like_MBL"/>
</dbReference>
<dbReference type="RefSeq" id="WP_119298804.1">
    <property type="nucleotide sequence ID" value="NZ_BHGK01000001.1"/>
</dbReference>
<evidence type="ECO:0000256" key="5">
    <source>
        <dbReference type="ARBA" id="ARBA00023136"/>
    </source>
</evidence>
<dbReference type="InterPro" id="IPR025405">
    <property type="entry name" value="DUF4131"/>
</dbReference>
<evidence type="ECO:0000256" key="7">
    <source>
        <dbReference type="SAM" id="Phobius"/>
    </source>
</evidence>
<feature type="transmembrane region" description="Helical" evidence="7">
    <location>
        <begin position="323"/>
        <end position="343"/>
    </location>
</feature>
<feature type="compositionally biased region" description="Basic and acidic residues" evidence="6">
    <location>
        <begin position="527"/>
        <end position="536"/>
    </location>
</feature>